<dbReference type="InterPro" id="IPR008969">
    <property type="entry name" value="CarboxyPept-like_regulatory"/>
</dbReference>
<accession>A0A1G1SXF6</accession>
<reference evidence="1 2" key="1">
    <citation type="submission" date="2016-08" db="EMBL/GenBank/DDBJ databases">
        <title>Hymenobacter coccineus sp. nov., Hymenobacter lapidarius sp. nov. and Hymenobacter glacialis sp. nov., isolated from Antarctic soil.</title>
        <authorList>
            <person name="Sedlacek I."/>
            <person name="Kralova S."/>
            <person name="Kyrova K."/>
            <person name="Maslanova I."/>
            <person name="Stankova E."/>
            <person name="Vrbovska V."/>
            <person name="Nemec M."/>
            <person name="Bartak M."/>
            <person name="Svec P."/>
            <person name="Busse H.-J."/>
            <person name="Pantucek R."/>
        </authorList>
    </citation>
    <scope>NUCLEOTIDE SEQUENCE [LARGE SCALE GENOMIC DNA]</scope>
    <source>
        <strain evidence="1 2">CCM 8649</strain>
    </source>
</reference>
<gene>
    <name evidence="1" type="ORF">BEN49_12510</name>
</gene>
<evidence type="ECO:0008006" key="3">
    <source>
        <dbReference type="Google" id="ProtNLM"/>
    </source>
</evidence>
<name>A0A1G1SXF6_9BACT</name>
<dbReference type="Pfam" id="PF13715">
    <property type="entry name" value="CarbopepD_reg_2"/>
    <property type="match status" value="1"/>
</dbReference>
<proteinExistence type="predicted"/>
<keyword evidence="2" id="KW-1185">Reference proteome</keyword>
<dbReference type="SUPFAM" id="SSF49464">
    <property type="entry name" value="Carboxypeptidase regulatory domain-like"/>
    <property type="match status" value="1"/>
</dbReference>
<evidence type="ECO:0000313" key="1">
    <source>
        <dbReference type="EMBL" id="OGX83310.1"/>
    </source>
</evidence>
<dbReference type="EMBL" id="MDZA01000417">
    <property type="protein sequence ID" value="OGX83310.1"/>
    <property type="molecule type" value="Genomic_DNA"/>
</dbReference>
<dbReference type="AlphaFoldDB" id="A0A1G1SXF6"/>
<sequence length="173" mass="17097">MGWGPRGHASSGPFGASGTGILGAPAAGHFWATNPLLPPGPMKPLLLAAALLLAPAARPAQAQTPASPIQSLAHSLSGTVRDAASQPLPGANVFLKTTFDGATTDSLGHFRFSTGHAAGALVLAVRLIGFEPAEVPVVLGGGPVAVLAITLKASRAQLGDVVVTAGAFEASDA</sequence>
<dbReference type="Proteomes" id="UP000177506">
    <property type="component" value="Unassembled WGS sequence"/>
</dbReference>
<evidence type="ECO:0000313" key="2">
    <source>
        <dbReference type="Proteomes" id="UP000177506"/>
    </source>
</evidence>
<comment type="caution">
    <text evidence="1">The sequence shown here is derived from an EMBL/GenBank/DDBJ whole genome shotgun (WGS) entry which is preliminary data.</text>
</comment>
<protein>
    <recommendedName>
        <fullName evidence="3">Carboxypeptidase-like regulatory domain-containing protein</fullName>
    </recommendedName>
</protein>
<organism evidence="1 2">
    <name type="scientific">Hymenobacter coccineus</name>
    <dbReference type="NCBI Taxonomy" id="1908235"/>
    <lineage>
        <taxon>Bacteria</taxon>
        <taxon>Pseudomonadati</taxon>
        <taxon>Bacteroidota</taxon>
        <taxon>Cytophagia</taxon>
        <taxon>Cytophagales</taxon>
        <taxon>Hymenobacteraceae</taxon>
        <taxon>Hymenobacter</taxon>
    </lineage>
</organism>
<dbReference type="Gene3D" id="2.60.40.1120">
    <property type="entry name" value="Carboxypeptidase-like, regulatory domain"/>
    <property type="match status" value="1"/>
</dbReference>